<gene>
    <name evidence="1" type="ORF">LCGC14_1863340</name>
</gene>
<evidence type="ECO:0000313" key="1">
    <source>
        <dbReference type="EMBL" id="KKL94569.1"/>
    </source>
</evidence>
<feature type="non-terminal residue" evidence="1">
    <location>
        <position position="50"/>
    </location>
</feature>
<organism evidence="1">
    <name type="scientific">marine sediment metagenome</name>
    <dbReference type="NCBI Taxonomy" id="412755"/>
    <lineage>
        <taxon>unclassified sequences</taxon>
        <taxon>metagenomes</taxon>
        <taxon>ecological metagenomes</taxon>
    </lineage>
</organism>
<accession>A0A0F9G6V4</accession>
<protein>
    <submittedName>
        <fullName evidence="1">Uncharacterized protein</fullName>
    </submittedName>
</protein>
<dbReference type="AlphaFoldDB" id="A0A0F9G6V4"/>
<name>A0A0F9G6V4_9ZZZZ</name>
<dbReference type="EMBL" id="LAZR01018891">
    <property type="protein sequence ID" value="KKL94569.1"/>
    <property type="molecule type" value="Genomic_DNA"/>
</dbReference>
<comment type="caution">
    <text evidence="1">The sequence shown here is derived from an EMBL/GenBank/DDBJ whole genome shotgun (WGS) entry which is preliminary data.</text>
</comment>
<proteinExistence type="predicted"/>
<reference evidence="1" key="1">
    <citation type="journal article" date="2015" name="Nature">
        <title>Complex archaea that bridge the gap between prokaryotes and eukaryotes.</title>
        <authorList>
            <person name="Spang A."/>
            <person name="Saw J.H."/>
            <person name="Jorgensen S.L."/>
            <person name="Zaremba-Niedzwiedzka K."/>
            <person name="Martijn J."/>
            <person name="Lind A.E."/>
            <person name="van Eijk R."/>
            <person name="Schleper C."/>
            <person name="Guy L."/>
            <person name="Ettema T.J."/>
        </authorList>
    </citation>
    <scope>NUCLEOTIDE SEQUENCE</scope>
</reference>
<sequence>MNCRFFTVAAGMIWTMCVPCPGQIKAQGQPASQPTTLPYTIVDTGQIRCY</sequence>